<sequence length="784" mass="86859">MLEDQGLSPKEAKEIIRNLNAAAKRSGVKARASVILKRMAKEEAARLREQASRKKLNARRDAIKESELLTEIDQAKNRYDQIDGFYTGSNKFRASVAAEQKWKRNDWMGGLTLELKTEIHGFFRLARSKAFQNDVWDELYGDLVQSVTGNEDAFKFVKIADKHSKLGLQHARDAGAPISEIPVYGIHQIHDPRRMLKAGEEQWLRDLLPGLDQERTFGVNDPNKFVKNSFDNITTGTKSEGDAVGGGMSLANRLARRRVFFFKNAEEAKKYNAKYGVDDPIASIFNSHASLAEDVALMERMGTNPDAMHKKIIKTFERDILKERGPERKLLGKRVLNWMDPISALNNRYAAISKASSIPANANIAHWTQGGRNFIHTTKMNNVVITAFADLPFRIANAQTNGIGIFSGYAQMLKQFTEGPRTPAKDEILRGLAVAMDGTLNTIHSRVGMGGDVPGAMSKAANLMFKLNLLTPWTDFNDAGHGFMLSHNLAENAGKRFDDLEPLLRETLGMYRIKAEDWDAMRKAVATIEGGQSFITTETIRAHPDIQNKEALAKMLGTYFVNETDIGVPKPGAKERAIMLGGAQPGTVYGEMARFMLMYKTFSITMLSKVIPNALRAGVPGFIHLAVMSTIVGYMSHSIKQLLAGKTPLDPLSVKAAEAGMLQGGGMGFLGDVLLNDFNQYGRSFQDFAMGPGAGVVGDVFKIGSGLARGEDKSAQAFRAVMGNTPFINLFYTRQAIDYLFTHHVQEMLNPGYLRRYEQRVKSENDQSFWLPPSDTIAVGGGFR</sequence>
<dbReference type="EMBL" id="LAZR01000783">
    <property type="protein sequence ID" value="KKN57912.1"/>
    <property type="molecule type" value="Genomic_DNA"/>
</dbReference>
<evidence type="ECO:0000313" key="1">
    <source>
        <dbReference type="EMBL" id="KKN57912.1"/>
    </source>
</evidence>
<comment type="caution">
    <text evidence="1">The sequence shown here is derived from an EMBL/GenBank/DDBJ whole genome shotgun (WGS) entry which is preliminary data.</text>
</comment>
<dbReference type="AlphaFoldDB" id="A0A0F9S6N8"/>
<protein>
    <submittedName>
        <fullName evidence="1">Uncharacterized protein</fullName>
    </submittedName>
</protein>
<name>A0A0F9S6N8_9ZZZZ</name>
<organism evidence="1">
    <name type="scientific">marine sediment metagenome</name>
    <dbReference type="NCBI Taxonomy" id="412755"/>
    <lineage>
        <taxon>unclassified sequences</taxon>
        <taxon>metagenomes</taxon>
        <taxon>ecological metagenomes</taxon>
    </lineage>
</organism>
<gene>
    <name evidence="1" type="ORF">LCGC14_0557430</name>
</gene>
<accession>A0A0F9S6N8</accession>
<reference evidence="1" key="1">
    <citation type="journal article" date="2015" name="Nature">
        <title>Complex archaea that bridge the gap between prokaryotes and eukaryotes.</title>
        <authorList>
            <person name="Spang A."/>
            <person name="Saw J.H."/>
            <person name="Jorgensen S.L."/>
            <person name="Zaremba-Niedzwiedzka K."/>
            <person name="Martijn J."/>
            <person name="Lind A.E."/>
            <person name="van Eijk R."/>
            <person name="Schleper C."/>
            <person name="Guy L."/>
            <person name="Ettema T.J."/>
        </authorList>
    </citation>
    <scope>NUCLEOTIDE SEQUENCE</scope>
</reference>
<proteinExistence type="predicted"/>